<name>A0A0R2KNS5_9LACO</name>
<dbReference type="Gene3D" id="3.50.50.60">
    <property type="entry name" value="FAD/NAD(P)-binding domain"/>
    <property type="match status" value="2"/>
</dbReference>
<keyword evidence="7" id="KW-0676">Redox-active center</keyword>
<keyword evidence="3" id="KW-0285">Flavoprotein</keyword>
<evidence type="ECO:0000256" key="2">
    <source>
        <dbReference type="ARBA" id="ARBA00009130"/>
    </source>
</evidence>
<evidence type="ECO:0000256" key="1">
    <source>
        <dbReference type="ARBA" id="ARBA00001974"/>
    </source>
</evidence>
<evidence type="ECO:0000256" key="5">
    <source>
        <dbReference type="ARBA" id="ARBA00023002"/>
    </source>
</evidence>
<dbReference type="Pfam" id="PF02852">
    <property type="entry name" value="Pyr_redox_dim"/>
    <property type="match status" value="1"/>
</dbReference>
<gene>
    <name evidence="9" type="ORF">IV53_GL000067</name>
</gene>
<dbReference type="PRINTS" id="PR00411">
    <property type="entry name" value="PNDRDTASEI"/>
</dbReference>
<dbReference type="InterPro" id="IPR023753">
    <property type="entry name" value="FAD/NAD-binding_dom"/>
</dbReference>
<protein>
    <submittedName>
        <fullName evidence="9">CoA-disulfide reductase</fullName>
    </submittedName>
</protein>
<dbReference type="InterPro" id="IPR016156">
    <property type="entry name" value="FAD/NAD-linked_Rdtase_dimer_sf"/>
</dbReference>
<dbReference type="Proteomes" id="UP000051500">
    <property type="component" value="Unassembled WGS sequence"/>
</dbReference>
<dbReference type="STRING" id="1122146.IV53_GL000067"/>
<proteinExistence type="inferred from homology"/>
<comment type="caution">
    <text evidence="9">The sequence shown here is derived from an EMBL/GenBank/DDBJ whole genome shotgun (WGS) entry which is preliminary data.</text>
</comment>
<dbReference type="SMART" id="SM00450">
    <property type="entry name" value="RHOD"/>
    <property type="match status" value="1"/>
</dbReference>
<dbReference type="eggNOG" id="COG0607">
    <property type="taxonomic scope" value="Bacteria"/>
</dbReference>
<dbReference type="PROSITE" id="PS50206">
    <property type="entry name" value="RHODANESE_3"/>
    <property type="match status" value="1"/>
</dbReference>
<dbReference type="InterPro" id="IPR001763">
    <property type="entry name" value="Rhodanese-like_dom"/>
</dbReference>
<evidence type="ECO:0000256" key="7">
    <source>
        <dbReference type="ARBA" id="ARBA00023284"/>
    </source>
</evidence>
<dbReference type="GO" id="GO:0016491">
    <property type="term" value="F:oxidoreductase activity"/>
    <property type="evidence" value="ECO:0007669"/>
    <property type="project" value="UniProtKB-KW"/>
</dbReference>
<dbReference type="InterPro" id="IPR050260">
    <property type="entry name" value="FAD-bd_OxRdtase"/>
</dbReference>
<dbReference type="AlphaFoldDB" id="A0A0R2KNS5"/>
<evidence type="ECO:0000256" key="6">
    <source>
        <dbReference type="ARBA" id="ARBA00023097"/>
    </source>
</evidence>
<dbReference type="InterPro" id="IPR004099">
    <property type="entry name" value="Pyr_nucl-diS_OxRdtase_dimer"/>
</dbReference>
<comment type="cofactor">
    <cofactor evidence="1">
        <name>FAD</name>
        <dbReference type="ChEBI" id="CHEBI:57692"/>
    </cofactor>
</comment>
<dbReference type="eggNOG" id="COG0446">
    <property type="taxonomic scope" value="Bacteria"/>
</dbReference>
<comment type="similarity">
    <text evidence="2">Belongs to the class-III pyridine nucleotide-disulfide oxidoreductase family.</text>
</comment>
<dbReference type="SUPFAM" id="SSF51905">
    <property type="entry name" value="FAD/NAD(P)-binding domain"/>
    <property type="match status" value="1"/>
</dbReference>
<evidence type="ECO:0000256" key="3">
    <source>
        <dbReference type="ARBA" id="ARBA00022630"/>
    </source>
</evidence>
<evidence type="ECO:0000313" key="10">
    <source>
        <dbReference type="Proteomes" id="UP000051500"/>
    </source>
</evidence>
<dbReference type="SUPFAM" id="SSF55424">
    <property type="entry name" value="FAD/NAD-linked reductases, dimerisation (C-terminal) domain"/>
    <property type="match status" value="1"/>
</dbReference>
<dbReference type="PANTHER" id="PTHR43429">
    <property type="entry name" value="PYRIDINE NUCLEOTIDE-DISULFIDE OXIDOREDUCTASE DOMAIN-CONTAINING"/>
    <property type="match status" value="1"/>
</dbReference>
<dbReference type="OrthoDB" id="9802028at2"/>
<keyword evidence="5" id="KW-0560">Oxidoreductase</keyword>
<dbReference type="PATRIC" id="fig|1122146.4.peg.69"/>
<evidence type="ECO:0000259" key="8">
    <source>
        <dbReference type="PROSITE" id="PS50206"/>
    </source>
</evidence>
<dbReference type="RefSeq" id="WP_027106445.1">
    <property type="nucleotide sequence ID" value="NZ_AUHP01000012.1"/>
</dbReference>
<organism evidence="9 10">
    <name type="scientific">Ligilactobacillus ceti DSM 22408</name>
    <dbReference type="NCBI Taxonomy" id="1122146"/>
    <lineage>
        <taxon>Bacteria</taxon>
        <taxon>Bacillati</taxon>
        <taxon>Bacillota</taxon>
        <taxon>Bacilli</taxon>
        <taxon>Lactobacillales</taxon>
        <taxon>Lactobacillaceae</taxon>
        <taxon>Ligilactobacillus</taxon>
    </lineage>
</organism>
<dbReference type="EMBL" id="JQBZ01000016">
    <property type="protein sequence ID" value="KRN89350.1"/>
    <property type="molecule type" value="Genomic_DNA"/>
</dbReference>
<evidence type="ECO:0000313" key="9">
    <source>
        <dbReference type="EMBL" id="KRN89350.1"/>
    </source>
</evidence>
<dbReference type="InterPro" id="IPR036873">
    <property type="entry name" value="Rhodanese-like_dom_sf"/>
</dbReference>
<dbReference type="Gene3D" id="3.40.250.10">
    <property type="entry name" value="Rhodanese-like domain"/>
    <property type="match status" value="1"/>
</dbReference>
<evidence type="ECO:0000256" key="4">
    <source>
        <dbReference type="ARBA" id="ARBA00022827"/>
    </source>
</evidence>
<dbReference type="PRINTS" id="PR00368">
    <property type="entry name" value="FADPNR"/>
</dbReference>
<dbReference type="InterPro" id="IPR036188">
    <property type="entry name" value="FAD/NAD-bd_sf"/>
</dbReference>
<keyword evidence="10" id="KW-1185">Reference proteome</keyword>
<sequence>MKLVIIGGVAGGMSAAARARRLSEDWDITVYEKGKYVSFSNCGLPYHLSKTIPQEEQLILQTPAVLKKRFNIDALVEHEVTAIDPVAKTVTVKHQGESFVDTYDKLLIATGSQTNFFNLPGLKEATNVFTLTNVMDLQNVMTSIQDQDVKTAVVLGAGFIGVEVAENLAKRGIKVTLIDRNPQILSVMDLEMSYLMKQVLIKNGIDVKTASSVVEMKDQGKTVVLGDGTTLQTDLFIWAAGVRPRTELAQAAGVELGVGNGIIVDHNYETNVKDIHAVGDAIVVKHQITGNDTLIPLASPANRQGRQVADIIVGDLPHHNLGSLGTSIVGAFGHALACTGLNEKAFQDSDVPVGVVHTFGLDHAGYYPNATRISLKVIFNLETGQIYGAQAFGVNGDAVARRVDVIATAIKSGLLLPELPELELSYAPPFGVAKDIVNMAGYMGLNLMEGLTQSIQWYEIKKYLDAGWEVIDVRTAQEYQEQGHLPGSLNIPIDELRERRHELDPNKKYLLACLSGLRSYLAERQLRGQGFKELRNIDGAYLVYKNMCPELVEFD</sequence>
<dbReference type="Pfam" id="PF07992">
    <property type="entry name" value="Pyr_redox_2"/>
    <property type="match status" value="1"/>
</dbReference>
<accession>A0A0R2KNS5</accession>
<dbReference type="Pfam" id="PF00581">
    <property type="entry name" value="Rhodanese"/>
    <property type="match status" value="1"/>
</dbReference>
<feature type="domain" description="Rhodanese" evidence="8">
    <location>
        <begin position="464"/>
        <end position="553"/>
    </location>
</feature>
<keyword evidence="6" id="KW-0558">Oxidation</keyword>
<dbReference type="SUPFAM" id="SSF52821">
    <property type="entry name" value="Rhodanese/Cell cycle control phosphatase"/>
    <property type="match status" value="1"/>
</dbReference>
<keyword evidence="4" id="KW-0274">FAD</keyword>
<dbReference type="PANTHER" id="PTHR43429:SF1">
    <property type="entry name" value="NAD(P)H SULFUR OXIDOREDUCTASE (COA-DEPENDENT)"/>
    <property type="match status" value="1"/>
</dbReference>
<reference evidence="9 10" key="1">
    <citation type="journal article" date="2015" name="Genome Announc.">
        <title>Expanding the biotechnology potential of lactobacilli through comparative genomics of 213 strains and associated genera.</title>
        <authorList>
            <person name="Sun Z."/>
            <person name="Harris H.M."/>
            <person name="McCann A."/>
            <person name="Guo C."/>
            <person name="Argimon S."/>
            <person name="Zhang W."/>
            <person name="Yang X."/>
            <person name="Jeffery I.B."/>
            <person name="Cooney J.C."/>
            <person name="Kagawa T.F."/>
            <person name="Liu W."/>
            <person name="Song Y."/>
            <person name="Salvetti E."/>
            <person name="Wrobel A."/>
            <person name="Rasinkangas P."/>
            <person name="Parkhill J."/>
            <person name="Rea M.C."/>
            <person name="O'Sullivan O."/>
            <person name="Ritari J."/>
            <person name="Douillard F.P."/>
            <person name="Paul Ross R."/>
            <person name="Yang R."/>
            <person name="Briner A.E."/>
            <person name="Felis G.E."/>
            <person name="de Vos W.M."/>
            <person name="Barrangou R."/>
            <person name="Klaenhammer T.R."/>
            <person name="Caufield P.W."/>
            <person name="Cui Y."/>
            <person name="Zhang H."/>
            <person name="O'Toole P.W."/>
        </authorList>
    </citation>
    <scope>NUCLEOTIDE SEQUENCE [LARGE SCALE GENOMIC DNA]</scope>
    <source>
        <strain evidence="9 10">DSM 22408</strain>
    </source>
</reference>